<protein>
    <submittedName>
        <fullName evidence="2">HGxxPAAW family protein</fullName>
    </submittedName>
</protein>
<keyword evidence="1" id="KW-1133">Transmembrane helix</keyword>
<dbReference type="Proteomes" id="UP001596455">
    <property type="component" value="Unassembled WGS sequence"/>
</dbReference>
<keyword evidence="1" id="KW-0812">Transmembrane</keyword>
<evidence type="ECO:0000256" key="1">
    <source>
        <dbReference type="SAM" id="Phobius"/>
    </source>
</evidence>
<proteinExistence type="predicted"/>
<evidence type="ECO:0000313" key="3">
    <source>
        <dbReference type="Proteomes" id="UP001596455"/>
    </source>
</evidence>
<feature type="transmembrane region" description="Helical" evidence="1">
    <location>
        <begin position="27"/>
        <end position="48"/>
    </location>
</feature>
<dbReference type="NCBIfam" id="NF041681">
    <property type="entry name" value="HGxxPAAW"/>
    <property type="match status" value="1"/>
</dbReference>
<keyword evidence="3" id="KW-1185">Reference proteome</keyword>
<accession>A0ABW2QCM9</accession>
<reference evidence="3" key="1">
    <citation type="journal article" date="2019" name="Int. J. Syst. Evol. Microbiol.">
        <title>The Global Catalogue of Microorganisms (GCM) 10K type strain sequencing project: providing services to taxonomists for standard genome sequencing and annotation.</title>
        <authorList>
            <consortium name="The Broad Institute Genomics Platform"/>
            <consortium name="The Broad Institute Genome Sequencing Center for Infectious Disease"/>
            <person name="Wu L."/>
            <person name="Ma J."/>
        </authorList>
    </citation>
    <scope>NUCLEOTIDE SEQUENCE [LARGE SCALE GENOMIC DNA]</scope>
    <source>
        <strain evidence="3">JCM 1490</strain>
    </source>
</reference>
<keyword evidence="1" id="KW-0472">Membrane</keyword>
<sequence length="92" mass="9652">MAQIPQPETYTLPPTAPFDNHGRTKAAWVLVFGVSLGVLVGGLGMILARQELMIAGAAVTVLSLVVSAVMRAVGLGQADARKARQTGDWYSS</sequence>
<dbReference type="RefSeq" id="WP_382396316.1">
    <property type="nucleotide sequence ID" value="NZ_JBHTCQ010000004.1"/>
</dbReference>
<comment type="caution">
    <text evidence="2">The sequence shown here is derived from an EMBL/GenBank/DDBJ whole genome shotgun (WGS) entry which is preliminary data.</text>
</comment>
<name>A0ABW2QCM9_9MICO</name>
<gene>
    <name evidence="2" type="ORF">ACFQQL_16815</name>
</gene>
<evidence type="ECO:0000313" key="2">
    <source>
        <dbReference type="EMBL" id="MFC7406784.1"/>
    </source>
</evidence>
<dbReference type="EMBL" id="JBHTCQ010000004">
    <property type="protein sequence ID" value="MFC7406784.1"/>
    <property type="molecule type" value="Genomic_DNA"/>
</dbReference>
<organism evidence="2 3">
    <name type="scientific">Georgenia alba</name>
    <dbReference type="NCBI Taxonomy" id="2233858"/>
    <lineage>
        <taxon>Bacteria</taxon>
        <taxon>Bacillati</taxon>
        <taxon>Actinomycetota</taxon>
        <taxon>Actinomycetes</taxon>
        <taxon>Micrococcales</taxon>
        <taxon>Bogoriellaceae</taxon>
        <taxon>Georgenia</taxon>
    </lineage>
</organism>
<feature type="transmembrane region" description="Helical" evidence="1">
    <location>
        <begin position="54"/>
        <end position="74"/>
    </location>
</feature>